<dbReference type="PANTHER" id="PTHR43155">
    <property type="entry name" value="CYCLIC DI-GMP PHOSPHODIESTERASE PA4108-RELATED"/>
    <property type="match status" value="1"/>
</dbReference>
<accession>A0A2P8HXB3</accession>
<evidence type="ECO:0000313" key="2">
    <source>
        <dbReference type="EMBL" id="PSL50869.1"/>
    </source>
</evidence>
<dbReference type="OrthoDB" id="9759601at2"/>
<evidence type="ECO:0000313" key="3">
    <source>
        <dbReference type="Proteomes" id="UP000242310"/>
    </source>
</evidence>
<dbReference type="EMBL" id="PYAV01000002">
    <property type="protein sequence ID" value="PSL50869.1"/>
    <property type="molecule type" value="Genomic_DNA"/>
</dbReference>
<organism evidence="2 3">
    <name type="scientific">Salsuginibacillus halophilus</name>
    <dbReference type="NCBI Taxonomy" id="517424"/>
    <lineage>
        <taxon>Bacteria</taxon>
        <taxon>Bacillati</taxon>
        <taxon>Bacillota</taxon>
        <taxon>Bacilli</taxon>
        <taxon>Bacillales</taxon>
        <taxon>Bacillaceae</taxon>
        <taxon>Salsuginibacillus</taxon>
    </lineage>
</organism>
<dbReference type="Proteomes" id="UP000242310">
    <property type="component" value="Unassembled WGS sequence"/>
</dbReference>
<dbReference type="PANTHER" id="PTHR43155:SF2">
    <property type="entry name" value="CYCLIC DI-GMP PHOSPHODIESTERASE PA4108"/>
    <property type="match status" value="1"/>
</dbReference>
<dbReference type="RefSeq" id="WP_106587590.1">
    <property type="nucleotide sequence ID" value="NZ_PYAV01000002.1"/>
</dbReference>
<dbReference type="Pfam" id="PF13487">
    <property type="entry name" value="HD_5"/>
    <property type="match status" value="1"/>
</dbReference>
<name>A0A2P8HXB3_9BACI</name>
<feature type="domain" description="HD-GYP" evidence="1">
    <location>
        <begin position="105"/>
        <end position="294"/>
    </location>
</feature>
<dbReference type="SMART" id="SM00471">
    <property type="entry name" value="HDc"/>
    <property type="match status" value="1"/>
</dbReference>
<dbReference type="Gene3D" id="1.10.3210.10">
    <property type="entry name" value="Hypothetical protein af1432"/>
    <property type="match status" value="1"/>
</dbReference>
<dbReference type="AlphaFoldDB" id="A0A2P8HXB3"/>
<keyword evidence="3" id="KW-1185">Reference proteome</keyword>
<gene>
    <name evidence="2" type="ORF">B0H94_102145</name>
</gene>
<dbReference type="PROSITE" id="PS51832">
    <property type="entry name" value="HD_GYP"/>
    <property type="match status" value="1"/>
</dbReference>
<protein>
    <submittedName>
        <fullName evidence="2">HD domain-containing protein</fullName>
    </submittedName>
</protein>
<proteinExistence type="predicted"/>
<dbReference type="CDD" id="cd00077">
    <property type="entry name" value="HDc"/>
    <property type="match status" value="1"/>
</dbReference>
<reference evidence="2 3" key="1">
    <citation type="submission" date="2018-03" db="EMBL/GenBank/DDBJ databases">
        <title>Genomic Encyclopedia of Type Strains, Phase III (KMG-III): the genomes of soil and plant-associated and newly described type strains.</title>
        <authorList>
            <person name="Whitman W."/>
        </authorList>
    </citation>
    <scope>NUCLEOTIDE SEQUENCE [LARGE SCALE GENOMIC DNA]</scope>
    <source>
        <strain evidence="2 3">CGMCC 1.07653</strain>
    </source>
</reference>
<dbReference type="InterPro" id="IPR037522">
    <property type="entry name" value="HD_GYP_dom"/>
</dbReference>
<comment type="caution">
    <text evidence="2">The sequence shown here is derived from an EMBL/GenBank/DDBJ whole genome shotgun (WGS) entry which is preliminary data.</text>
</comment>
<dbReference type="InterPro" id="IPR003607">
    <property type="entry name" value="HD/PDEase_dom"/>
</dbReference>
<sequence>MRYKLLHQVDQGDELARHIYASDGRVLLQEGVPLTVGLIAKLRHMGVWAVYIKDDTFGEVQVEEMVSETTRRETLGTLSACHAQIQKGGEVEIQDVQKSVTKLIEEILENKDLLLALTDIKTEANEIFVHSLNVCMTSILIGVKMNLNREKLQELAIGALMHDVGKVTGKVDRTKKDRMQPEHHTWLGFDILRVNHEISTLSAHVALAHHEYLDGSGVPRKLEGNDIHALARITTVANDFDNLLTKGDGEKPMLPHEACENIMGATNLKYAHPIVWRFLRAVAFYPNGSQVRLTTGQTGVVIAQHKGLPQRPVVRAFNIVGHAKEDYEFVDIDLAEERTVFIKEVL</sequence>
<evidence type="ECO:0000259" key="1">
    <source>
        <dbReference type="PROSITE" id="PS51832"/>
    </source>
</evidence>
<dbReference type="SUPFAM" id="SSF109604">
    <property type="entry name" value="HD-domain/PDEase-like"/>
    <property type="match status" value="1"/>
</dbReference>